<feature type="transmembrane region" description="Helical" evidence="9">
    <location>
        <begin position="162"/>
        <end position="183"/>
    </location>
</feature>
<evidence type="ECO:0000256" key="6">
    <source>
        <dbReference type="ARBA" id="ARBA00022989"/>
    </source>
</evidence>
<dbReference type="InterPro" id="IPR004268">
    <property type="entry name" value="MurJ"/>
</dbReference>
<proteinExistence type="predicted"/>
<comment type="subcellular location">
    <subcellularLocation>
        <location evidence="1">Cell membrane</location>
        <topology evidence="1">Multi-pass membrane protein</topology>
    </subcellularLocation>
</comment>
<dbReference type="PANTHER" id="PTHR47019">
    <property type="entry name" value="LIPID II FLIPPASE MURJ"/>
    <property type="match status" value="1"/>
</dbReference>
<keyword evidence="11" id="KW-1185">Reference proteome</keyword>
<evidence type="ECO:0000256" key="9">
    <source>
        <dbReference type="SAM" id="Phobius"/>
    </source>
</evidence>
<dbReference type="GO" id="GO:0008360">
    <property type="term" value="P:regulation of cell shape"/>
    <property type="evidence" value="ECO:0007669"/>
    <property type="project" value="UniProtKB-KW"/>
</dbReference>
<dbReference type="OrthoDB" id="4350032at2"/>
<evidence type="ECO:0000256" key="8">
    <source>
        <dbReference type="SAM" id="MobiDB-lite"/>
    </source>
</evidence>
<feature type="transmembrane region" description="Helical" evidence="9">
    <location>
        <begin position="90"/>
        <end position="115"/>
    </location>
</feature>
<feature type="transmembrane region" description="Helical" evidence="9">
    <location>
        <begin position="55"/>
        <end position="78"/>
    </location>
</feature>
<feature type="transmembrane region" description="Helical" evidence="9">
    <location>
        <begin position="135"/>
        <end position="155"/>
    </location>
</feature>
<dbReference type="GO" id="GO:0005886">
    <property type="term" value="C:plasma membrane"/>
    <property type="evidence" value="ECO:0007669"/>
    <property type="project" value="UniProtKB-SubCell"/>
</dbReference>
<keyword evidence="6 9" id="KW-1133">Transmembrane helix</keyword>
<keyword evidence="5" id="KW-0573">Peptidoglycan synthesis</keyword>
<keyword evidence="4" id="KW-0133">Cell shape</keyword>
<organism evidence="10 11">
    <name type="scientific">Glycomyces paridis</name>
    <dbReference type="NCBI Taxonomy" id="2126555"/>
    <lineage>
        <taxon>Bacteria</taxon>
        <taxon>Bacillati</taxon>
        <taxon>Actinomycetota</taxon>
        <taxon>Actinomycetes</taxon>
        <taxon>Glycomycetales</taxon>
        <taxon>Glycomycetaceae</taxon>
        <taxon>Glycomyces</taxon>
    </lineage>
</organism>
<dbReference type="AlphaFoldDB" id="A0A4S8PGH6"/>
<feature type="region of interest" description="Disordered" evidence="8">
    <location>
        <begin position="533"/>
        <end position="552"/>
    </location>
</feature>
<feature type="transmembrane region" description="Helical" evidence="9">
    <location>
        <begin position="328"/>
        <end position="348"/>
    </location>
</feature>
<feature type="compositionally biased region" description="Acidic residues" evidence="8">
    <location>
        <begin position="542"/>
        <end position="552"/>
    </location>
</feature>
<feature type="transmembrane region" description="Helical" evidence="9">
    <location>
        <begin position="285"/>
        <end position="307"/>
    </location>
</feature>
<evidence type="ECO:0000313" key="11">
    <source>
        <dbReference type="Proteomes" id="UP000305792"/>
    </source>
</evidence>
<gene>
    <name evidence="10" type="ORF">E9998_08975</name>
</gene>
<dbReference type="PANTHER" id="PTHR47019:SF1">
    <property type="entry name" value="LIPID II FLIPPASE MURJ"/>
    <property type="match status" value="1"/>
</dbReference>
<feature type="transmembrane region" description="Helical" evidence="9">
    <location>
        <begin position="495"/>
        <end position="519"/>
    </location>
</feature>
<evidence type="ECO:0000256" key="2">
    <source>
        <dbReference type="ARBA" id="ARBA00022475"/>
    </source>
</evidence>
<dbReference type="Pfam" id="PF03023">
    <property type="entry name" value="MurJ"/>
    <property type="match status" value="1"/>
</dbReference>
<evidence type="ECO:0000256" key="5">
    <source>
        <dbReference type="ARBA" id="ARBA00022984"/>
    </source>
</evidence>
<feature type="transmembrane region" description="Helical" evidence="9">
    <location>
        <begin position="398"/>
        <end position="417"/>
    </location>
</feature>
<feature type="transmembrane region" description="Helical" evidence="9">
    <location>
        <begin position="461"/>
        <end position="483"/>
    </location>
</feature>
<evidence type="ECO:0000313" key="10">
    <source>
        <dbReference type="EMBL" id="THV29610.1"/>
    </source>
</evidence>
<sequence length="552" mass="56747">MTETRREVGRAASVIGAITVASRLAGFGRTMVFTYTIGLGALGTAYQTANNIPNIIFELVAGGALAALVIPLLAAPLARHDPEQVSRIASALLTWALTILLPAGVIVAVFARPIILALMPGGSIEPETIDVATELLILFAPQLPLYGVAVVLTGILQSHRRFAWPALAPLLSSIVMAVVYLAYGVTSERNASTEDIGQGEILLLGLGTTLGVVVLAGCLVFPLRGLGLRLRPAWRLETHVASGLKSLAIAGAITVGAQQLCQALLMRLANGAGPGPVAVFTVSQTFFLLPWAILAVPLATAAYPVLAEAFSLGEHDRYQRRLSNVGRAVLLLSGLGVAALAGLAEPIGTVLSSVSSDNVSSTQTQLQATLTGLAFGLFGYSMFAIYSRGLYAIGRNKYAAGATSIGWAAGAVAAVVLSEAMPIEDRTLALAIAWTIGMTVIGLALTAAIARHTGTASLAGVPRATLATVVASIVAVLAARELIFLWGHADTTFSALVQGVVVGGATAVVYLGLAALIGGSGVVRPVLRRAGTIRTSNGTDDQSNDPESGADQ</sequence>
<dbReference type="GO" id="GO:0034204">
    <property type="term" value="P:lipid translocation"/>
    <property type="evidence" value="ECO:0007669"/>
    <property type="project" value="TreeGrafter"/>
</dbReference>
<keyword evidence="3 9" id="KW-0812">Transmembrane</keyword>
<feature type="transmembrane region" description="Helical" evidence="9">
    <location>
        <begin position="368"/>
        <end position="386"/>
    </location>
</feature>
<dbReference type="EMBL" id="STGX01000005">
    <property type="protein sequence ID" value="THV29610.1"/>
    <property type="molecule type" value="Genomic_DNA"/>
</dbReference>
<dbReference type="RefSeq" id="WP_136529353.1">
    <property type="nucleotide sequence ID" value="NZ_STGX01000005.1"/>
</dbReference>
<evidence type="ECO:0000256" key="3">
    <source>
        <dbReference type="ARBA" id="ARBA00022692"/>
    </source>
</evidence>
<dbReference type="PRINTS" id="PR01806">
    <property type="entry name" value="VIRFACTRMVIN"/>
</dbReference>
<comment type="caution">
    <text evidence="10">The sequence shown here is derived from an EMBL/GenBank/DDBJ whole genome shotgun (WGS) entry which is preliminary data.</text>
</comment>
<keyword evidence="7 9" id="KW-0472">Membrane</keyword>
<protein>
    <submittedName>
        <fullName evidence="10">Virulence factor MviN</fullName>
    </submittedName>
</protein>
<feature type="transmembrane region" description="Helical" evidence="9">
    <location>
        <begin position="244"/>
        <end position="265"/>
    </location>
</feature>
<dbReference type="InterPro" id="IPR051050">
    <property type="entry name" value="Lipid_II_flippase_MurJ/MviN"/>
</dbReference>
<dbReference type="GO" id="GO:0009252">
    <property type="term" value="P:peptidoglycan biosynthetic process"/>
    <property type="evidence" value="ECO:0007669"/>
    <property type="project" value="UniProtKB-KW"/>
</dbReference>
<feature type="transmembrane region" description="Helical" evidence="9">
    <location>
        <begin position="203"/>
        <end position="223"/>
    </location>
</feature>
<reference evidence="10 11" key="1">
    <citation type="journal article" date="2018" name="Int. J. Syst. Evol. Microbiol.">
        <title>Glycomyces paridis sp. nov., isolated from the medicinal plant Paris polyphylla.</title>
        <authorList>
            <person name="Fang X.M."/>
            <person name="Bai J.L."/>
            <person name="Su J."/>
            <person name="Zhao L.L."/>
            <person name="Liu H.Y."/>
            <person name="Ma B.P."/>
            <person name="Zhang Y.Q."/>
            <person name="Yu L.Y."/>
        </authorList>
    </citation>
    <scope>NUCLEOTIDE SEQUENCE [LARGE SCALE GENOMIC DNA]</scope>
    <source>
        <strain evidence="10 11">CPCC 204357</strain>
    </source>
</reference>
<evidence type="ECO:0000256" key="7">
    <source>
        <dbReference type="ARBA" id="ARBA00023136"/>
    </source>
</evidence>
<keyword evidence="2" id="KW-1003">Cell membrane</keyword>
<name>A0A4S8PGH6_9ACTN</name>
<accession>A0A4S8PGH6</accession>
<dbReference type="Proteomes" id="UP000305792">
    <property type="component" value="Unassembled WGS sequence"/>
</dbReference>
<feature type="transmembrane region" description="Helical" evidence="9">
    <location>
        <begin position="429"/>
        <end position="449"/>
    </location>
</feature>
<dbReference type="GO" id="GO:0015648">
    <property type="term" value="F:lipid-linked peptidoglycan transporter activity"/>
    <property type="evidence" value="ECO:0007669"/>
    <property type="project" value="TreeGrafter"/>
</dbReference>
<evidence type="ECO:0000256" key="4">
    <source>
        <dbReference type="ARBA" id="ARBA00022960"/>
    </source>
</evidence>
<evidence type="ECO:0000256" key="1">
    <source>
        <dbReference type="ARBA" id="ARBA00004651"/>
    </source>
</evidence>